<dbReference type="Proteomes" id="UP000095282">
    <property type="component" value="Unplaced"/>
</dbReference>
<reference evidence="2" key="1">
    <citation type="submission" date="2016-11" db="UniProtKB">
        <authorList>
            <consortium name="WormBaseParasite"/>
        </authorList>
    </citation>
    <scope>IDENTIFICATION</scope>
</reference>
<protein>
    <submittedName>
        <fullName evidence="2">DUF19 domain-containing protein</fullName>
    </submittedName>
</protein>
<name>A0A1I7URL3_9PELO</name>
<evidence type="ECO:0000313" key="1">
    <source>
        <dbReference type="Proteomes" id="UP000095282"/>
    </source>
</evidence>
<accession>A0A1I7URL3</accession>
<dbReference type="eggNOG" id="ENOG502TJ6N">
    <property type="taxonomic scope" value="Eukaryota"/>
</dbReference>
<evidence type="ECO:0000313" key="2">
    <source>
        <dbReference type="WBParaSite" id="Csp11.Scaffold630.g18650.t1"/>
    </source>
</evidence>
<sequence length="206" mass="23478">MISMIFLALFPNLQNYHPTSLQKVFDFYEHGARAECEKEYDAAFSCIENINEQFLKSQPSQLYFWQADNINNYAKAIENSKCFKNAQCQEIVDIANFYNQSTQVLKCIFGEPYRCIQNEGPSAKKIDVCAKNPLPLKTHMETCSKPVIEGIQCSDDKTKCLSDLTTSVIEIDEKLGDYMKDRNQTTEKNIIASVIGVLLFSFVAHL</sequence>
<keyword evidence="1" id="KW-1185">Reference proteome</keyword>
<dbReference type="WBParaSite" id="Csp11.Scaffold630.g18650.t1">
    <property type="protein sequence ID" value="Csp11.Scaffold630.g18650.t1"/>
    <property type="gene ID" value="Csp11.Scaffold630.g18650"/>
</dbReference>
<proteinExistence type="predicted"/>
<dbReference type="AlphaFoldDB" id="A0A1I7URL3"/>
<organism evidence="1 2">
    <name type="scientific">Caenorhabditis tropicalis</name>
    <dbReference type="NCBI Taxonomy" id="1561998"/>
    <lineage>
        <taxon>Eukaryota</taxon>
        <taxon>Metazoa</taxon>
        <taxon>Ecdysozoa</taxon>
        <taxon>Nematoda</taxon>
        <taxon>Chromadorea</taxon>
        <taxon>Rhabditida</taxon>
        <taxon>Rhabditina</taxon>
        <taxon>Rhabditomorpha</taxon>
        <taxon>Rhabditoidea</taxon>
        <taxon>Rhabditidae</taxon>
        <taxon>Peloderinae</taxon>
        <taxon>Caenorhabditis</taxon>
    </lineage>
</organism>